<dbReference type="InterPro" id="IPR001296">
    <property type="entry name" value="Glyco_trans_1"/>
</dbReference>
<evidence type="ECO:0000259" key="4">
    <source>
        <dbReference type="Pfam" id="PF13439"/>
    </source>
</evidence>
<keyword evidence="1" id="KW-0328">Glycosyltransferase</keyword>
<accession>A0A1H6JTR8</accession>
<evidence type="ECO:0000256" key="1">
    <source>
        <dbReference type="ARBA" id="ARBA00022676"/>
    </source>
</evidence>
<name>A0A1H6JTR8_MYCRU</name>
<dbReference type="SUPFAM" id="SSF53756">
    <property type="entry name" value="UDP-Glycosyltransferase/glycogen phosphorylase"/>
    <property type="match status" value="1"/>
</dbReference>
<dbReference type="AlphaFoldDB" id="A0A1H6JTR8"/>
<dbReference type="Pfam" id="PF00534">
    <property type="entry name" value="Glycos_transf_1"/>
    <property type="match status" value="1"/>
</dbReference>
<dbReference type="EMBL" id="LT629971">
    <property type="protein sequence ID" value="SEH66001.1"/>
    <property type="molecule type" value="Genomic_DNA"/>
</dbReference>
<evidence type="ECO:0000313" key="5">
    <source>
        <dbReference type="EMBL" id="SEH66001.1"/>
    </source>
</evidence>
<keyword evidence="2 5" id="KW-0808">Transferase</keyword>
<dbReference type="Gene3D" id="3.40.50.2000">
    <property type="entry name" value="Glycogen Phosphorylase B"/>
    <property type="match status" value="2"/>
</dbReference>
<reference evidence="6" key="1">
    <citation type="submission" date="2016-10" db="EMBL/GenBank/DDBJ databases">
        <authorList>
            <person name="Varghese N."/>
            <person name="Submissions S."/>
        </authorList>
    </citation>
    <scope>NUCLEOTIDE SEQUENCE [LARGE SCALE GENOMIC DNA]</scope>
    <source>
        <strain evidence="6">DSM 45405</strain>
    </source>
</reference>
<evidence type="ECO:0000259" key="3">
    <source>
        <dbReference type="Pfam" id="PF00534"/>
    </source>
</evidence>
<keyword evidence="6" id="KW-1185">Reference proteome</keyword>
<sequence length="376" mass="41490">MAVEDANTGRRPRVTFVILSLSPLLGMEAATVALANALTTDYEVQVVLLAGDESGVPLGDSVDITSWGKPVPDWERAITLLRAFRHRNELDSDVIIVSGVWTAIPIALTLPKKLLARTLIWEHSFDRGKVTTSRDLALMQAAARKVYPRAFATVTVSESPRLHMRKAGFNERIEVIPNIVPEFDSWLVRKKLPGRLLAVGSLTKTKNQALALQTLAQLPDYYSLDILGDGPERSTLERLADKLGIAHRVRFHGYVPNPAEYYSQSQIVIHPSLGETYGLVLFEAADFSTPVVAADRSVMAQVIPHLVPGRVAEPQTDAFASAIRSLEDGPISEREFSEAAHRRKSVSRSIVGDWKRLIDETMESSTAGLHETSLRR</sequence>
<dbReference type="PANTHER" id="PTHR12526:SF510">
    <property type="entry name" value="D-INOSITOL 3-PHOSPHATE GLYCOSYLTRANSFERASE"/>
    <property type="match status" value="1"/>
</dbReference>
<dbReference type="RefSeq" id="WP_083407479.1">
    <property type="nucleotide sequence ID" value="NZ_LT629971.1"/>
</dbReference>
<dbReference type="GO" id="GO:0016757">
    <property type="term" value="F:glycosyltransferase activity"/>
    <property type="evidence" value="ECO:0007669"/>
    <property type="project" value="UniProtKB-KW"/>
</dbReference>
<protein>
    <submittedName>
        <fullName evidence="5">Glycosyltransferase involved in cell wall bisynthesis</fullName>
    </submittedName>
</protein>
<dbReference type="PANTHER" id="PTHR12526">
    <property type="entry name" value="GLYCOSYLTRANSFERASE"/>
    <property type="match status" value="1"/>
</dbReference>
<dbReference type="Pfam" id="PF13439">
    <property type="entry name" value="Glyco_transf_4"/>
    <property type="match status" value="1"/>
</dbReference>
<feature type="domain" description="Glycosyl transferase family 1" evidence="3">
    <location>
        <begin position="195"/>
        <end position="342"/>
    </location>
</feature>
<organism evidence="5 6">
    <name type="scientific">Mycolicibacterium rutilum</name>
    <name type="common">Mycobacterium rutilum</name>
    <dbReference type="NCBI Taxonomy" id="370526"/>
    <lineage>
        <taxon>Bacteria</taxon>
        <taxon>Bacillati</taxon>
        <taxon>Actinomycetota</taxon>
        <taxon>Actinomycetes</taxon>
        <taxon>Mycobacteriales</taxon>
        <taxon>Mycobacteriaceae</taxon>
        <taxon>Mycolicibacterium</taxon>
    </lineage>
</organism>
<dbReference type="Proteomes" id="UP000182915">
    <property type="component" value="Chromosome I"/>
</dbReference>
<dbReference type="InterPro" id="IPR028098">
    <property type="entry name" value="Glyco_trans_4-like_N"/>
</dbReference>
<evidence type="ECO:0000256" key="2">
    <source>
        <dbReference type="ARBA" id="ARBA00022679"/>
    </source>
</evidence>
<gene>
    <name evidence="5" type="ORF">SAMN04489835_2566</name>
</gene>
<feature type="domain" description="Glycosyltransferase subfamily 4-like N-terminal" evidence="4">
    <location>
        <begin position="26"/>
        <end position="180"/>
    </location>
</feature>
<evidence type="ECO:0000313" key="6">
    <source>
        <dbReference type="Proteomes" id="UP000182915"/>
    </source>
</evidence>
<proteinExistence type="predicted"/>
<dbReference type="STRING" id="370526.SAMN04489835_2566"/>
<dbReference type="OrthoDB" id="506201at2"/>